<organism evidence="1 2">
    <name type="scientific">Xenorhabdus hominickii</name>
    <dbReference type="NCBI Taxonomy" id="351679"/>
    <lineage>
        <taxon>Bacteria</taxon>
        <taxon>Pseudomonadati</taxon>
        <taxon>Pseudomonadota</taxon>
        <taxon>Gammaproteobacteria</taxon>
        <taxon>Enterobacterales</taxon>
        <taxon>Morganellaceae</taxon>
        <taxon>Xenorhabdus</taxon>
    </lineage>
</organism>
<evidence type="ECO:0008006" key="3">
    <source>
        <dbReference type="Google" id="ProtNLM"/>
    </source>
</evidence>
<dbReference type="Proteomes" id="UP000225433">
    <property type="component" value="Unassembled WGS sequence"/>
</dbReference>
<dbReference type="EMBL" id="NJAI01000025">
    <property type="protein sequence ID" value="PHM51246.1"/>
    <property type="molecule type" value="Genomic_DNA"/>
</dbReference>
<gene>
    <name evidence="1" type="ORF">Xhom_04957</name>
</gene>
<protein>
    <recommendedName>
        <fullName evidence="3">DNA-binding protein</fullName>
    </recommendedName>
</protein>
<reference evidence="1 2" key="1">
    <citation type="journal article" date="2017" name="Nat. Microbiol.">
        <title>Natural product diversity associated with the nematode symbionts Photorhabdus and Xenorhabdus.</title>
        <authorList>
            <person name="Tobias N.J."/>
            <person name="Wolff H."/>
            <person name="Djahanschiri B."/>
            <person name="Grundmann F."/>
            <person name="Kronenwerth M."/>
            <person name="Shi Y.M."/>
            <person name="Simonyi S."/>
            <person name="Grun P."/>
            <person name="Shapiro-Ilan D."/>
            <person name="Pidot S.J."/>
            <person name="Stinear T.P."/>
            <person name="Ebersberger I."/>
            <person name="Bode H.B."/>
        </authorList>
    </citation>
    <scope>NUCLEOTIDE SEQUENCE [LARGE SCALE GENOMIC DNA]</scope>
    <source>
        <strain evidence="1 2">DSM 17903</strain>
    </source>
</reference>
<dbReference type="RefSeq" id="WP_232326213.1">
    <property type="nucleotide sequence ID" value="NZ_CAWNQJ010000052.1"/>
</dbReference>
<evidence type="ECO:0000313" key="2">
    <source>
        <dbReference type="Proteomes" id="UP000225433"/>
    </source>
</evidence>
<accession>A0A2G0PWB1</accession>
<sequence length="36" mass="3866">MKLKASELTGIALDWAVAKAIGLDVSLEDYSESNAR</sequence>
<comment type="caution">
    <text evidence="1">The sequence shown here is derived from an EMBL/GenBank/DDBJ whole genome shotgun (WGS) entry which is preliminary data.</text>
</comment>
<evidence type="ECO:0000313" key="1">
    <source>
        <dbReference type="EMBL" id="PHM51246.1"/>
    </source>
</evidence>
<dbReference type="AlphaFoldDB" id="A0A2G0PWB1"/>
<proteinExistence type="predicted"/>
<name>A0A2G0PWB1_XENHO</name>